<comment type="caution">
    <text evidence="1">The sequence shown here is derived from an EMBL/GenBank/DDBJ whole genome shotgun (WGS) entry which is preliminary data.</text>
</comment>
<gene>
    <name evidence="1" type="ORF">GT718_14875</name>
</gene>
<dbReference type="Gene3D" id="2.40.50.660">
    <property type="match status" value="1"/>
</dbReference>
<sequence>MILIIFVFALSLFRMILEWSKNNNSSVESVDAVVSEKIGEIYQQQIPNAGDPTGSHGFTVHDIPSFKIKFRMTDYTEKEFDVDKKAFKNIKKGDSGVLTYQGSRYLGFIKD</sequence>
<dbReference type="InterPro" id="IPR019635">
    <property type="entry name" value="DUF2500"/>
</dbReference>
<proteinExistence type="predicted"/>
<accession>A0ABW9X8J5</accession>
<organism evidence="1 2">
    <name type="scientific">Blautia massiliensis</name>
    <name type="common">ex Durand et al. 2017</name>
    <dbReference type="NCBI Taxonomy" id="1737424"/>
    <lineage>
        <taxon>Bacteria</taxon>
        <taxon>Bacillati</taxon>
        <taxon>Bacillota</taxon>
        <taxon>Clostridia</taxon>
        <taxon>Lachnospirales</taxon>
        <taxon>Lachnospiraceae</taxon>
        <taxon>Blautia</taxon>
    </lineage>
</organism>
<dbReference type="RefSeq" id="WP_161206386.1">
    <property type="nucleotide sequence ID" value="NZ_WWVV01000029.1"/>
</dbReference>
<dbReference type="Pfam" id="PF10694">
    <property type="entry name" value="DUF2500"/>
    <property type="match status" value="1"/>
</dbReference>
<evidence type="ECO:0000313" key="1">
    <source>
        <dbReference type="EMBL" id="MZL78611.1"/>
    </source>
</evidence>
<name>A0ABW9X8J5_9FIRM</name>
<dbReference type="EMBL" id="WWVW01000032">
    <property type="protein sequence ID" value="MZL78611.1"/>
    <property type="molecule type" value="Genomic_DNA"/>
</dbReference>
<evidence type="ECO:0000313" key="2">
    <source>
        <dbReference type="Proteomes" id="UP000452293"/>
    </source>
</evidence>
<keyword evidence="2" id="KW-1185">Reference proteome</keyword>
<dbReference type="Proteomes" id="UP000452293">
    <property type="component" value="Unassembled WGS sequence"/>
</dbReference>
<protein>
    <submittedName>
        <fullName evidence="1">DUF2500 family protein</fullName>
    </submittedName>
</protein>
<reference evidence="1 2" key="1">
    <citation type="journal article" date="2019" name="Nat. Med.">
        <title>A library of human gut bacterial isolates paired with longitudinal multiomics data enables mechanistic microbiome research.</title>
        <authorList>
            <person name="Poyet M."/>
            <person name="Groussin M."/>
            <person name="Gibbons S.M."/>
            <person name="Avila-Pacheco J."/>
            <person name="Jiang X."/>
            <person name="Kearney S.M."/>
            <person name="Perrotta A.R."/>
            <person name="Berdy B."/>
            <person name="Zhao S."/>
            <person name="Lieberman T.D."/>
            <person name="Swanson P.K."/>
            <person name="Smith M."/>
            <person name="Roesemann S."/>
            <person name="Alexander J.E."/>
            <person name="Rich S.A."/>
            <person name="Livny J."/>
            <person name="Vlamakis H."/>
            <person name="Clish C."/>
            <person name="Bullock K."/>
            <person name="Deik A."/>
            <person name="Scott J."/>
            <person name="Pierce K.A."/>
            <person name="Xavier R.J."/>
            <person name="Alm E.J."/>
        </authorList>
    </citation>
    <scope>NUCLEOTIDE SEQUENCE [LARGE SCALE GENOMIC DNA]</scope>
    <source>
        <strain evidence="1 2">BIOML-A1</strain>
    </source>
</reference>